<dbReference type="Gene3D" id="3.30.43.10">
    <property type="entry name" value="Uridine Diphospho-n-acetylenolpyruvylglucosamine Reductase, domain 2"/>
    <property type="match status" value="1"/>
</dbReference>
<accession>A0A7C1CUC7</accession>
<evidence type="ECO:0000313" key="5">
    <source>
        <dbReference type="EMBL" id="HDP78114.1"/>
    </source>
</evidence>
<dbReference type="Pfam" id="PF00941">
    <property type="entry name" value="FAD_binding_5"/>
    <property type="match status" value="1"/>
</dbReference>
<dbReference type="Pfam" id="PF03450">
    <property type="entry name" value="CO_deh_flav_C"/>
    <property type="match status" value="1"/>
</dbReference>
<evidence type="ECO:0000256" key="3">
    <source>
        <dbReference type="ARBA" id="ARBA00023002"/>
    </source>
</evidence>
<gene>
    <name evidence="5" type="ORF">ENN47_08020</name>
</gene>
<dbReference type="InterPro" id="IPR005107">
    <property type="entry name" value="CO_DH_flav_C"/>
</dbReference>
<organism evidence="5">
    <name type="scientific">Mesotoga infera</name>
    <dbReference type="NCBI Taxonomy" id="1236046"/>
    <lineage>
        <taxon>Bacteria</taxon>
        <taxon>Thermotogati</taxon>
        <taxon>Thermotogota</taxon>
        <taxon>Thermotogae</taxon>
        <taxon>Kosmotogales</taxon>
        <taxon>Kosmotogaceae</taxon>
        <taxon>Mesotoga</taxon>
    </lineage>
</organism>
<dbReference type="EMBL" id="DSBT01000232">
    <property type="protein sequence ID" value="HDP78114.1"/>
    <property type="molecule type" value="Genomic_DNA"/>
</dbReference>
<feature type="domain" description="FAD-binding PCMH-type" evidence="4">
    <location>
        <begin position="1"/>
        <end position="175"/>
    </location>
</feature>
<dbReference type="AlphaFoldDB" id="A0A7C1CUC7"/>
<evidence type="ECO:0000259" key="4">
    <source>
        <dbReference type="PROSITE" id="PS51387"/>
    </source>
</evidence>
<dbReference type="GO" id="GO:0071949">
    <property type="term" value="F:FAD binding"/>
    <property type="evidence" value="ECO:0007669"/>
    <property type="project" value="InterPro"/>
</dbReference>
<dbReference type="GO" id="GO:0016491">
    <property type="term" value="F:oxidoreductase activity"/>
    <property type="evidence" value="ECO:0007669"/>
    <property type="project" value="UniProtKB-KW"/>
</dbReference>
<dbReference type="InterPro" id="IPR016169">
    <property type="entry name" value="FAD-bd_PCMH_sub2"/>
</dbReference>
<dbReference type="InterPro" id="IPR002346">
    <property type="entry name" value="Mopterin_DH_FAD-bd"/>
</dbReference>
<keyword evidence="1" id="KW-0285">Flavoprotein</keyword>
<dbReference type="Proteomes" id="UP000886198">
    <property type="component" value="Unassembled WGS sequence"/>
</dbReference>
<dbReference type="Gene3D" id="3.30.390.50">
    <property type="entry name" value="CO dehydrogenase flavoprotein, C-terminal domain"/>
    <property type="match status" value="1"/>
</dbReference>
<dbReference type="InterPro" id="IPR036318">
    <property type="entry name" value="FAD-bd_PCMH-like_sf"/>
</dbReference>
<dbReference type="InterPro" id="IPR036683">
    <property type="entry name" value="CO_DH_flav_C_dom_sf"/>
</dbReference>
<dbReference type="InterPro" id="IPR016167">
    <property type="entry name" value="FAD-bd_PCMH_sub1"/>
</dbReference>
<evidence type="ECO:0000256" key="1">
    <source>
        <dbReference type="ARBA" id="ARBA00022630"/>
    </source>
</evidence>
<dbReference type="SUPFAM" id="SSF56176">
    <property type="entry name" value="FAD-binding/transporter-associated domain-like"/>
    <property type="match status" value="1"/>
</dbReference>
<sequence length="291" mass="31780">MRDFVLERPRSISEALKILKNHGEKAILKSGGTDVIVWLHKSLKEPEYLVDLTSIDGLKGIVINEDNIEIRALVTLNQIIEDSAVNRYFPALVQACKAHSDPLVRNRATVVGNICAAVPSGDMIAPLMCYDAKVEIVGSNGGRKVPISDFITGPKMTSLRQEEIVTGIRIAIPFVDTSGCYLKAIRREALDIAQAAVCCALFKGDIREFRIAFCAVSPRPLRAVEAEKLLNSSSVIDGSIIENAARLASEAVNPITDVRASREYRIDMIRELTRRAISICLRGPVEEGGPG</sequence>
<dbReference type="InterPro" id="IPR051312">
    <property type="entry name" value="Diverse_Substr_Oxidored"/>
</dbReference>
<dbReference type="SUPFAM" id="SSF55447">
    <property type="entry name" value="CO dehydrogenase flavoprotein C-terminal domain-like"/>
    <property type="match status" value="1"/>
</dbReference>
<protein>
    <submittedName>
        <fullName evidence="5">Xanthine dehydrogenase family protein subunit M</fullName>
    </submittedName>
</protein>
<dbReference type="Gene3D" id="3.30.465.10">
    <property type="match status" value="1"/>
</dbReference>
<dbReference type="SMART" id="SM01092">
    <property type="entry name" value="CO_deh_flav_C"/>
    <property type="match status" value="1"/>
</dbReference>
<dbReference type="PANTHER" id="PTHR42659">
    <property type="entry name" value="XANTHINE DEHYDROGENASE SUBUNIT C-RELATED"/>
    <property type="match status" value="1"/>
</dbReference>
<dbReference type="InterPro" id="IPR016166">
    <property type="entry name" value="FAD-bd_PCMH"/>
</dbReference>
<keyword evidence="3" id="KW-0560">Oxidoreductase</keyword>
<evidence type="ECO:0000256" key="2">
    <source>
        <dbReference type="ARBA" id="ARBA00022827"/>
    </source>
</evidence>
<reference evidence="5" key="1">
    <citation type="journal article" date="2020" name="mSystems">
        <title>Genome- and Community-Level Interaction Insights into Carbon Utilization and Element Cycling Functions of Hydrothermarchaeota in Hydrothermal Sediment.</title>
        <authorList>
            <person name="Zhou Z."/>
            <person name="Liu Y."/>
            <person name="Xu W."/>
            <person name="Pan J."/>
            <person name="Luo Z.H."/>
            <person name="Li M."/>
        </authorList>
    </citation>
    <scope>NUCLEOTIDE SEQUENCE [LARGE SCALE GENOMIC DNA]</scope>
    <source>
        <strain evidence="5">SpSt-1179</strain>
    </source>
</reference>
<proteinExistence type="predicted"/>
<comment type="caution">
    <text evidence="5">The sequence shown here is derived from an EMBL/GenBank/DDBJ whole genome shotgun (WGS) entry which is preliminary data.</text>
</comment>
<dbReference type="PANTHER" id="PTHR42659:SF2">
    <property type="entry name" value="XANTHINE DEHYDROGENASE SUBUNIT C-RELATED"/>
    <property type="match status" value="1"/>
</dbReference>
<name>A0A7C1CUC7_9BACT</name>
<dbReference type="PROSITE" id="PS51387">
    <property type="entry name" value="FAD_PCMH"/>
    <property type="match status" value="1"/>
</dbReference>
<keyword evidence="2" id="KW-0274">FAD</keyword>